<reference evidence="2 3" key="1">
    <citation type="submission" date="2006-02" db="EMBL/GenBank/DDBJ databases">
        <authorList>
            <person name="Waterbury J."/>
            <person name="Ferriera S."/>
            <person name="Johnson J."/>
            <person name="Kravitz S."/>
            <person name="Halpern A."/>
            <person name="Remington K."/>
            <person name="Beeson K."/>
            <person name="Tran B."/>
            <person name="Rogers Y.-H."/>
            <person name="Friedman R."/>
            <person name="Venter J.C."/>
        </authorList>
    </citation>
    <scope>NUCLEOTIDE SEQUENCE [LARGE SCALE GENOMIC DNA]</scope>
    <source>
        <strain evidence="2 3">Nb-231</strain>
    </source>
</reference>
<organism evidence="2 3">
    <name type="scientific">Nitrococcus mobilis Nb-231</name>
    <dbReference type="NCBI Taxonomy" id="314278"/>
    <lineage>
        <taxon>Bacteria</taxon>
        <taxon>Pseudomonadati</taxon>
        <taxon>Pseudomonadota</taxon>
        <taxon>Gammaproteobacteria</taxon>
        <taxon>Chromatiales</taxon>
        <taxon>Ectothiorhodospiraceae</taxon>
        <taxon>Nitrococcus</taxon>
    </lineage>
</organism>
<dbReference type="AlphaFoldDB" id="A4BTL6"/>
<dbReference type="GO" id="GO:0004061">
    <property type="term" value="F:arylformamidase activity"/>
    <property type="evidence" value="ECO:0007669"/>
    <property type="project" value="InterPro"/>
</dbReference>
<dbReference type="STRING" id="314278.NB231_00265"/>
<evidence type="ECO:0000256" key="1">
    <source>
        <dbReference type="SAM" id="SignalP"/>
    </source>
</evidence>
<gene>
    <name evidence="2" type="ORF">NB231_00265</name>
</gene>
<dbReference type="EMBL" id="AAOF01000014">
    <property type="protein sequence ID" value="EAR20972.1"/>
    <property type="molecule type" value="Genomic_DNA"/>
</dbReference>
<dbReference type="PANTHER" id="PTHR31118:SF12">
    <property type="entry name" value="CYCLASE-LIKE PROTEIN 2"/>
    <property type="match status" value="1"/>
</dbReference>
<dbReference type="InterPro" id="IPR037175">
    <property type="entry name" value="KFase_sf"/>
</dbReference>
<evidence type="ECO:0000313" key="3">
    <source>
        <dbReference type="Proteomes" id="UP000003374"/>
    </source>
</evidence>
<feature type="chain" id="PRO_5002665582" evidence="1">
    <location>
        <begin position="24"/>
        <end position="266"/>
    </location>
</feature>
<evidence type="ECO:0000313" key="2">
    <source>
        <dbReference type="EMBL" id="EAR20972.1"/>
    </source>
</evidence>
<accession>A4BTL6</accession>
<dbReference type="GO" id="GO:0019441">
    <property type="term" value="P:L-tryptophan catabolic process to kynurenine"/>
    <property type="evidence" value="ECO:0007669"/>
    <property type="project" value="InterPro"/>
</dbReference>
<dbReference type="RefSeq" id="WP_004998612.1">
    <property type="nucleotide sequence ID" value="NZ_CH672427.1"/>
</dbReference>
<feature type="signal peptide" evidence="1">
    <location>
        <begin position="1"/>
        <end position="23"/>
    </location>
</feature>
<dbReference type="Proteomes" id="UP000003374">
    <property type="component" value="Unassembled WGS sequence"/>
</dbReference>
<dbReference type="OrthoDB" id="7067800at2"/>
<protein>
    <submittedName>
        <fullName evidence="2">Putative cyclase</fullName>
    </submittedName>
</protein>
<dbReference type="Pfam" id="PF04199">
    <property type="entry name" value="Cyclase"/>
    <property type="match status" value="1"/>
</dbReference>
<dbReference type="HOGENOM" id="CLU_030671_2_0_6"/>
<name>A4BTL6_9GAMM</name>
<dbReference type="SUPFAM" id="SSF102198">
    <property type="entry name" value="Putative cyclase"/>
    <property type="match status" value="1"/>
</dbReference>
<proteinExistence type="predicted"/>
<keyword evidence="1" id="KW-0732">Signal</keyword>
<dbReference type="InterPro" id="IPR007325">
    <property type="entry name" value="KFase/CYL"/>
</dbReference>
<comment type="caution">
    <text evidence="2">The sequence shown here is derived from an EMBL/GenBank/DDBJ whole genome shotgun (WGS) entry which is preliminary data.</text>
</comment>
<keyword evidence="3" id="KW-1185">Reference proteome</keyword>
<dbReference type="eggNOG" id="COG1878">
    <property type="taxonomic scope" value="Bacteria"/>
</dbReference>
<sequence>MSRTPITLGAIFACALGLGNAKAEIFANGRWIDLSHAFSAETIYWPTAEPFKRETVFAGTTQAGYYYSAYNFSAAEHGGTHIDAPVHFAEGQRSVDEIPVGQLIGPAAVIDVAQAGAADRDYQVTADDFKAWEAEHGRLPDGAIVLLNTGSAKCWPNREAYMGTAQRGEEAVAKLHFPGLYPEAARWLVHARAIGAIGLDTPSIDYGQSKRFESHRILFKAGVPAFENVTNLNALPATGATAIALPMKIEGGSGGPLRIVAFVPAS</sequence>
<dbReference type="Gene3D" id="3.50.30.50">
    <property type="entry name" value="Putative cyclase"/>
    <property type="match status" value="1"/>
</dbReference>
<dbReference type="PANTHER" id="PTHR31118">
    <property type="entry name" value="CYCLASE-LIKE PROTEIN 2"/>
    <property type="match status" value="1"/>
</dbReference>